<protein>
    <recommendedName>
        <fullName evidence="2">Fumarate lyase N-terminal domain-containing protein</fullName>
    </recommendedName>
</protein>
<evidence type="ECO:0008006" key="2">
    <source>
        <dbReference type="Google" id="ProtNLM"/>
    </source>
</evidence>
<dbReference type="GO" id="GO:0006106">
    <property type="term" value="P:fumarate metabolic process"/>
    <property type="evidence" value="ECO:0007669"/>
    <property type="project" value="InterPro"/>
</dbReference>
<dbReference type="GO" id="GO:0006108">
    <property type="term" value="P:malate metabolic process"/>
    <property type="evidence" value="ECO:0007669"/>
    <property type="project" value="TreeGrafter"/>
</dbReference>
<name>X1JRS6_9ZZZZ</name>
<sequence length="44" mass="5026">MNIRIEKDTMGQVEVPADKYWGAQTQRSKENFKIGDGTMPVEII</sequence>
<reference evidence="1" key="1">
    <citation type="journal article" date="2014" name="Front. Microbiol.">
        <title>High frequency of phylogenetically diverse reductive dehalogenase-homologous genes in deep subseafloor sedimentary metagenomes.</title>
        <authorList>
            <person name="Kawai M."/>
            <person name="Futagami T."/>
            <person name="Toyoda A."/>
            <person name="Takaki Y."/>
            <person name="Nishi S."/>
            <person name="Hori S."/>
            <person name="Arai W."/>
            <person name="Tsubouchi T."/>
            <person name="Morono Y."/>
            <person name="Uchiyama I."/>
            <person name="Ito T."/>
            <person name="Fujiyama A."/>
            <person name="Inagaki F."/>
            <person name="Takami H."/>
        </authorList>
    </citation>
    <scope>NUCLEOTIDE SEQUENCE</scope>
    <source>
        <strain evidence="1">Expedition CK06-06</strain>
    </source>
</reference>
<dbReference type="SUPFAM" id="SSF48557">
    <property type="entry name" value="L-aspartase-like"/>
    <property type="match status" value="1"/>
</dbReference>
<comment type="caution">
    <text evidence="1">The sequence shown here is derived from an EMBL/GenBank/DDBJ whole genome shotgun (WGS) entry which is preliminary data.</text>
</comment>
<feature type="non-terminal residue" evidence="1">
    <location>
        <position position="44"/>
    </location>
</feature>
<dbReference type="PANTHER" id="PTHR11444">
    <property type="entry name" value="ASPARTATEAMMONIA/ARGININOSUCCINATE/ADENYLOSUCCINATE LYASE"/>
    <property type="match status" value="1"/>
</dbReference>
<gene>
    <name evidence="1" type="ORF">S03H2_61107</name>
</gene>
<dbReference type="Gene3D" id="1.10.275.10">
    <property type="entry name" value="Fumarase/aspartase (N-terminal domain)"/>
    <property type="match status" value="1"/>
</dbReference>
<accession>X1JRS6</accession>
<dbReference type="InterPro" id="IPR008948">
    <property type="entry name" value="L-Aspartase-like"/>
</dbReference>
<dbReference type="AlphaFoldDB" id="X1JRS6"/>
<dbReference type="InterPro" id="IPR024083">
    <property type="entry name" value="Fumarase/histidase_N"/>
</dbReference>
<dbReference type="EMBL" id="BARU01039424">
    <property type="protein sequence ID" value="GAH80954.1"/>
    <property type="molecule type" value="Genomic_DNA"/>
</dbReference>
<dbReference type="PANTHER" id="PTHR11444:SF1">
    <property type="entry name" value="FUMARATE HYDRATASE, MITOCHONDRIAL"/>
    <property type="match status" value="1"/>
</dbReference>
<proteinExistence type="predicted"/>
<evidence type="ECO:0000313" key="1">
    <source>
        <dbReference type="EMBL" id="GAH80954.1"/>
    </source>
</evidence>
<dbReference type="InterPro" id="IPR005677">
    <property type="entry name" value="Fum_hydII"/>
</dbReference>
<dbReference type="GO" id="GO:0006099">
    <property type="term" value="P:tricarboxylic acid cycle"/>
    <property type="evidence" value="ECO:0007669"/>
    <property type="project" value="TreeGrafter"/>
</dbReference>
<dbReference type="GO" id="GO:0004333">
    <property type="term" value="F:fumarate hydratase activity"/>
    <property type="evidence" value="ECO:0007669"/>
    <property type="project" value="InterPro"/>
</dbReference>
<organism evidence="1">
    <name type="scientific">marine sediment metagenome</name>
    <dbReference type="NCBI Taxonomy" id="412755"/>
    <lineage>
        <taxon>unclassified sequences</taxon>
        <taxon>metagenomes</taxon>
        <taxon>ecological metagenomes</taxon>
    </lineage>
</organism>